<accession>A0ABZ2KVS9</accession>
<organism evidence="2 3">
    <name type="scientific">Pendulispora rubella</name>
    <dbReference type="NCBI Taxonomy" id="2741070"/>
    <lineage>
        <taxon>Bacteria</taxon>
        <taxon>Pseudomonadati</taxon>
        <taxon>Myxococcota</taxon>
        <taxon>Myxococcia</taxon>
        <taxon>Myxococcales</taxon>
        <taxon>Sorangiineae</taxon>
        <taxon>Pendulisporaceae</taxon>
        <taxon>Pendulispora</taxon>
    </lineage>
</organism>
<protein>
    <submittedName>
        <fullName evidence="2">Uncharacterized protein</fullName>
    </submittedName>
</protein>
<feature type="compositionally biased region" description="Basic and acidic residues" evidence="1">
    <location>
        <begin position="245"/>
        <end position="254"/>
    </location>
</feature>
<evidence type="ECO:0000313" key="3">
    <source>
        <dbReference type="Proteomes" id="UP001374803"/>
    </source>
</evidence>
<name>A0ABZ2KVS9_9BACT</name>
<dbReference type="RefSeq" id="WP_394831811.1">
    <property type="nucleotide sequence ID" value="NZ_CP089929.1"/>
</dbReference>
<evidence type="ECO:0000313" key="2">
    <source>
        <dbReference type="EMBL" id="WXB02185.1"/>
    </source>
</evidence>
<keyword evidence="3" id="KW-1185">Reference proteome</keyword>
<dbReference type="Proteomes" id="UP001374803">
    <property type="component" value="Chromosome"/>
</dbReference>
<reference evidence="2" key="1">
    <citation type="submission" date="2021-12" db="EMBL/GenBank/DDBJ databases">
        <title>Discovery of the Pendulisporaceae a myxobacterial family with distinct sporulation behavior and unique specialized metabolism.</title>
        <authorList>
            <person name="Garcia R."/>
            <person name="Popoff A."/>
            <person name="Bader C.D."/>
            <person name="Loehr J."/>
            <person name="Walesch S."/>
            <person name="Walt C."/>
            <person name="Boldt J."/>
            <person name="Bunk B."/>
            <person name="Haeckl F.J.F.P.J."/>
            <person name="Gunesch A.P."/>
            <person name="Birkelbach J."/>
            <person name="Nuebel U."/>
            <person name="Pietschmann T."/>
            <person name="Bach T."/>
            <person name="Mueller R."/>
        </authorList>
    </citation>
    <scope>NUCLEOTIDE SEQUENCE</scope>
    <source>
        <strain evidence="2">MSr11367</strain>
    </source>
</reference>
<gene>
    <name evidence="2" type="ORF">LVJ94_35375</name>
</gene>
<evidence type="ECO:0000256" key="1">
    <source>
        <dbReference type="SAM" id="MobiDB-lite"/>
    </source>
</evidence>
<dbReference type="EMBL" id="CP089983">
    <property type="protein sequence ID" value="WXB02185.1"/>
    <property type="molecule type" value="Genomic_DNA"/>
</dbReference>
<proteinExistence type="predicted"/>
<sequence length="254" mass="26141">MNVHAFFDELRKLGAISDEHAQASLDRLESLDRTRRSTGQIARYAGLGAATAPVIGALGNAVRGKGFRGGLRGTEYLRDVAGNAVAGSLGMGAVPVLQNHLDRRAELGTLRKYVQEKTGAGAPTREGFLMASDVPASRRLRVEATAQPEHASSASALGDGVTYKAGDFVRSKYASASPFAAARAAKAVGVMPPKSPTASLGIRDIAKPRGAGFGSGIPGAFAGSLGGQGPVDLRAGQLGPKLAQRGREHAEQGS</sequence>
<feature type="region of interest" description="Disordered" evidence="1">
    <location>
        <begin position="228"/>
        <end position="254"/>
    </location>
</feature>